<dbReference type="Pfam" id="PF07729">
    <property type="entry name" value="FCD"/>
    <property type="match status" value="1"/>
</dbReference>
<dbReference type="PANTHER" id="PTHR43537">
    <property type="entry name" value="TRANSCRIPTIONAL REGULATOR, GNTR FAMILY"/>
    <property type="match status" value="1"/>
</dbReference>
<dbReference type="PANTHER" id="PTHR43537:SF45">
    <property type="entry name" value="GNTR FAMILY REGULATORY PROTEIN"/>
    <property type="match status" value="1"/>
</dbReference>
<gene>
    <name evidence="5" type="ORF">CLV54_0714</name>
</gene>
<accession>A0A2M9C5C7</accession>
<keyword evidence="2 5" id="KW-0238">DNA-binding</keyword>
<proteinExistence type="predicted"/>
<dbReference type="RefSeq" id="WP_100343538.1">
    <property type="nucleotide sequence ID" value="NZ_PGFB01000001.1"/>
</dbReference>
<keyword evidence="6" id="KW-1185">Reference proteome</keyword>
<reference evidence="5 6" key="1">
    <citation type="submission" date="2017-11" db="EMBL/GenBank/DDBJ databases">
        <title>Genomic Encyclopedia of Archaeal and Bacterial Type Strains, Phase II (KMG-II): From Individual Species to Whole Genera.</title>
        <authorList>
            <person name="Goeker M."/>
        </authorList>
    </citation>
    <scope>NUCLEOTIDE SEQUENCE [LARGE SCALE GENOMIC DNA]</scope>
    <source>
        <strain evidence="5 6">DSM 25625</strain>
    </source>
</reference>
<dbReference type="PROSITE" id="PS50949">
    <property type="entry name" value="HTH_GNTR"/>
    <property type="match status" value="1"/>
</dbReference>
<dbReference type="GO" id="GO:0003677">
    <property type="term" value="F:DNA binding"/>
    <property type="evidence" value="ECO:0007669"/>
    <property type="project" value="UniProtKB-KW"/>
</dbReference>
<dbReference type="GO" id="GO:0003700">
    <property type="term" value="F:DNA-binding transcription factor activity"/>
    <property type="evidence" value="ECO:0007669"/>
    <property type="project" value="InterPro"/>
</dbReference>
<evidence type="ECO:0000313" key="6">
    <source>
        <dbReference type="Proteomes" id="UP000230161"/>
    </source>
</evidence>
<keyword evidence="3" id="KW-0804">Transcription</keyword>
<dbReference type="Proteomes" id="UP000230161">
    <property type="component" value="Unassembled WGS sequence"/>
</dbReference>
<evidence type="ECO:0000256" key="1">
    <source>
        <dbReference type="ARBA" id="ARBA00023015"/>
    </source>
</evidence>
<dbReference type="Gene3D" id="1.20.120.530">
    <property type="entry name" value="GntR ligand-binding domain-like"/>
    <property type="match status" value="1"/>
</dbReference>
<dbReference type="InterPro" id="IPR036390">
    <property type="entry name" value="WH_DNA-bd_sf"/>
</dbReference>
<name>A0A2M9C5C7_9MICO</name>
<dbReference type="Gene3D" id="1.10.10.10">
    <property type="entry name" value="Winged helix-like DNA-binding domain superfamily/Winged helix DNA-binding domain"/>
    <property type="match status" value="1"/>
</dbReference>
<organism evidence="5 6">
    <name type="scientific">Compostimonas suwonensis</name>
    <dbReference type="NCBI Taxonomy" id="1048394"/>
    <lineage>
        <taxon>Bacteria</taxon>
        <taxon>Bacillati</taxon>
        <taxon>Actinomycetota</taxon>
        <taxon>Actinomycetes</taxon>
        <taxon>Micrococcales</taxon>
        <taxon>Microbacteriaceae</taxon>
        <taxon>Compostimonas</taxon>
    </lineage>
</organism>
<dbReference type="InterPro" id="IPR036388">
    <property type="entry name" value="WH-like_DNA-bd_sf"/>
</dbReference>
<comment type="caution">
    <text evidence="5">The sequence shown here is derived from an EMBL/GenBank/DDBJ whole genome shotgun (WGS) entry which is preliminary data.</text>
</comment>
<sequence length="231" mass="25585">MTIAPSSIQRLEQAVSLRDSVERSLSAAIISGELEPGTLVSVPTLAVQFAVSATPVREAMLNLEKRGFVEPVRNKGFRVTDVSERDLLEIVQVRRMLEVPAMRVVAEHFPHELMSSYRAKADAIMQAAARSDFLAYLSADSEFHLALLRVTGNERLVELVAELRSQTRMIGLANMTDTVELQQSANEHHLLLDYLSEGRADDAEKLMNAHIGHVVGWWAGLTENEPSPESI</sequence>
<keyword evidence="1" id="KW-0805">Transcription regulation</keyword>
<dbReference type="Pfam" id="PF00392">
    <property type="entry name" value="GntR"/>
    <property type="match status" value="1"/>
</dbReference>
<dbReference type="AlphaFoldDB" id="A0A2M9C5C7"/>
<evidence type="ECO:0000259" key="4">
    <source>
        <dbReference type="PROSITE" id="PS50949"/>
    </source>
</evidence>
<dbReference type="SMART" id="SM00345">
    <property type="entry name" value="HTH_GNTR"/>
    <property type="match status" value="1"/>
</dbReference>
<dbReference type="CDD" id="cd07377">
    <property type="entry name" value="WHTH_GntR"/>
    <property type="match status" value="1"/>
</dbReference>
<evidence type="ECO:0000256" key="3">
    <source>
        <dbReference type="ARBA" id="ARBA00023163"/>
    </source>
</evidence>
<dbReference type="InterPro" id="IPR008920">
    <property type="entry name" value="TF_FadR/GntR_C"/>
</dbReference>
<dbReference type="InterPro" id="IPR011711">
    <property type="entry name" value="GntR_C"/>
</dbReference>
<evidence type="ECO:0000256" key="2">
    <source>
        <dbReference type="ARBA" id="ARBA00023125"/>
    </source>
</evidence>
<feature type="domain" description="HTH gntR-type" evidence="4">
    <location>
        <begin position="15"/>
        <end position="82"/>
    </location>
</feature>
<dbReference type="SMART" id="SM00895">
    <property type="entry name" value="FCD"/>
    <property type="match status" value="1"/>
</dbReference>
<dbReference type="InterPro" id="IPR000524">
    <property type="entry name" value="Tscrpt_reg_HTH_GntR"/>
</dbReference>
<evidence type="ECO:0000313" key="5">
    <source>
        <dbReference type="EMBL" id="PJJ65677.1"/>
    </source>
</evidence>
<dbReference type="SUPFAM" id="SSF48008">
    <property type="entry name" value="GntR ligand-binding domain-like"/>
    <property type="match status" value="1"/>
</dbReference>
<dbReference type="EMBL" id="PGFB01000001">
    <property type="protein sequence ID" value="PJJ65677.1"/>
    <property type="molecule type" value="Genomic_DNA"/>
</dbReference>
<protein>
    <submittedName>
        <fullName evidence="5">DNA-binding GntR family transcriptional regulator</fullName>
    </submittedName>
</protein>
<dbReference type="OrthoDB" id="3864082at2"/>
<dbReference type="SUPFAM" id="SSF46785">
    <property type="entry name" value="Winged helix' DNA-binding domain"/>
    <property type="match status" value="1"/>
</dbReference>